<comment type="caution">
    <text evidence="1">The sequence shown here is derived from an EMBL/GenBank/DDBJ whole genome shotgun (WGS) entry which is preliminary data.</text>
</comment>
<dbReference type="Proteomes" id="UP000188268">
    <property type="component" value="Unassembled WGS sequence"/>
</dbReference>
<name>A0A1R3J963_COCAP</name>
<reference evidence="1 2" key="1">
    <citation type="submission" date="2013-09" db="EMBL/GenBank/DDBJ databases">
        <title>Corchorus capsularis genome sequencing.</title>
        <authorList>
            <person name="Alam M."/>
            <person name="Haque M.S."/>
            <person name="Islam M.S."/>
            <person name="Emdad E.M."/>
            <person name="Islam M.M."/>
            <person name="Ahmed B."/>
            <person name="Halim A."/>
            <person name="Hossen Q.M.M."/>
            <person name="Hossain M.Z."/>
            <person name="Ahmed R."/>
            <person name="Khan M.M."/>
            <person name="Islam R."/>
            <person name="Rashid M.M."/>
            <person name="Khan S.A."/>
            <person name="Rahman M.S."/>
            <person name="Alam M."/>
        </authorList>
    </citation>
    <scope>NUCLEOTIDE SEQUENCE [LARGE SCALE GENOMIC DNA]</scope>
    <source>
        <strain evidence="2">cv. CVL-1</strain>
        <tissue evidence="1">Whole seedling</tissue>
    </source>
</reference>
<protein>
    <submittedName>
        <fullName evidence="1">Uncharacterized protein</fullName>
    </submittedName>
</protein>
<sequence>MAVARYHDSPLRVVAKPKAIVASMGILI</sequence>
<dbReference type="EMBL" id="AWWV01008332">
    <property type="protein sequence ID" value="OMO91372.1"/>
    <property type="molecule type" value="Genomic_DNA"/>
</dbReference>
<dbReference type="Gramene" id="OMO91372">
    <property type="protein sequence ID" value="OMO91372"/>
    <property type="gene ID" value="CCACVL1_07132"/>
</dbReference>
<organism evidence="1 2">
    <name type="scientific">Corchorus capsularis</name>
    <name type="common">Jute</name>
    <dbReference type="NCBI Taxonomy" id="210143"/>
    <lineage>
        <taxon>Eukaryota</taxon>
        <taxon>Viridiplantae</taxon>
        <taxon>Streptophyta</taxon>
        <taxon>Embryophyta</taxon>
        <taxon>Tracheophyta</taxon>
        <taxon>Spermatophyta</taxon>
        <taxon>Magnoliopsida</taxon>
        <taxon>eudicotyledons</taxon>
        <taxon>Gunneridae</taxon>
        <taxon>Pentapetalae</taxon>
        <taxon>rosids</taxon>
        <taxon>malvids</taxon>
        <taxon>Malvales</taxon>
        <taxon>Malvaceae</taxon>
        <taxon>Grewioideae</taxon>
        <taxon>Apeibeae</taxon>
        <taxon>Corchorus</taxon>
    </lineage>
</organism>
<keyword evidence="2" id="KW-1185">Reference proteome</keyword>
<evidence type="ECO:0000313" key="2">
    <source>
        <dbReference type="Proteomes" id="UP000188268"/>
    </source>
</evidence>
<dbReference type="AlphaFoldDB" id="A0A1R3J963"/>
<gene>
    <name evidence="1" type="ORF">CCACVL1_07132</name>
</gene>
<evidence type="ECO:0000313" key="1">
    <source>
        <dbReference type="EMBL" id="OMO91372.1"/>
    </source>
</evidence>
<proteinExistence type="predicted"/>
<accession>A0A1R3J963</accession>